<accession>A0A9Q1JMN8</accession>
<evidence type="ECO:0000313" key="3">
    <source>
        <dbReference type="Proteomes" id="UP001153076"/>
    </source>
</evidence>
<dbReference type="AlphaFoldDB" id="A0A9Q1JMN8"/>
<feature type="region of interest" description="Disordered" evidence="1">
    <location>
        <begin position="1"/>
        <end position="32"/>
    </location>
</feature>
<keyword evidence="3" id="KW-1185">Reference proteome</keyword>
<comment type="caution">
    <text evidence="2">The sequence shown here is derived from an EMBL/GenBank/DDBJ whole genome shotgun (WGS) entry which is preliminary data.</text>
</comment>
<organism evidence="2 3">
    <name type="scientific">Carnegiea gigantea</name>
    <dbReference type="NCBI Taxonomy" id="171969"/>
    <lineage>
        <taxon>Eukaryota</taxon>
        <taxon>Viridiplantae</taxon>
        <taxon>Streptophyta</taxon>
        <taxon>Embryophyta</taxon>
        <taxon>Tracheophyta</taxon>
        <taxon>Spermatophyta</taxon>
        <taxon>Magnoliopsida</taxon>
        <taxon>eudicotyledons</taxon>
        <taxon>Gunneridae</taxon>
        <taxon>Pentapetalae</taxon>
        <taxon>Caryophyllales</taxon>
        <taxon>Cactineae</taxon>
        <taxon>Cactaceae</taxon>
        <taxon>Cactoideae</taxon>
        <taxon>Echinocereeae</taxon>
        <taxon>Carnegiea</taxon>
    </lineage>
</organism>
<reference evidence="2" key="1">
    <citation type="submission" date="2022-04" db="EMBL/GenBank/DDBJ databases">
        <title>Carnegiea gigantea Genome sequencing and assembly v2.</title>
        <authorList>
            <person name="Copetti D."/>
            <person name="Sanderson M.J."/>
            <person name="Burquez A."/>
            <person name="Wojciechowski M.F."/>
        </authorList>
    </citation>
    <scope>NUCLEOTIDE SEQUENCE</scope>
    <source>
        <strain evidence="2">SGP5-SGP5p</strain>
        <tissue evidence="2">Aerial part</tissue>
    </source>
</reference>
<evidence type="ECO:0000313" key="2">
    <source>
        <dbReference type="EMBL" id="KAJ8425598.1"/>
    </source>
</evidence>
<dbReference type="Proteomes" id="UP001153076">
    <property type="component" value="Unassembled WGS sequence"/>
</dbReference>
<protein>
    <submittedName>
        <fullName evidence="2">Uncharacterized protein</fullName>
    </submittedName>
</protein>
<evidence type="ECO:0000256" key="1">
    <source>
        <dbReference type="SAM" id="MobiDB-lite"/>
    </source>
</evidence>
<gene>
    <name evidence="2" type="ORF">Cgig2_008576</name>
</gene>
<proteinExistence type="predicted"/>
<sequence length="152" mass="17542">MEKGPEKRKSGKNNTDKPLSKNAEKEKSPEELGKRMRCLLKAAVQKGHVSNMELFNSSDLEENDLTYECKEVDHDDNQREGKEEATIYQNEQQPLKFEEKGSNEKRTYQKAFITRMTTLNPKEVFQMACRELLIHMLSAAGFQMAEVFGHNI</sequence>
<dbReference type="EMBL" id="JAKOGI010001444">
    <property type="protein sequence ID" value="KAJ8425598.1"/>
    <property type="molecule type" value="Genomic_DNA"/>
</dbReference>
<name>A0A9Q1JMN8_9CARY</name>